<keyword evidence="2" id="KW-1185">Reference proteome</keyword>
<organism evidence="1 2">
    <name type="scientific">Protopolystoma xenopodis</name>
    <dbReference type="NCBI Taxonomy" id="117903"/>
    <lineage>
        <taxon>Eukaryota</taxon>
        <taxon>Metazoa</taxon>
        <taxon>Spiralia</taxon>
        <taxon>Lophotrochozoa</taxon>
        <taxon>Platyhelminthes</taxon>
        <taxon>Monogenea</taxon>
        <taxon>Polyopisthocotylea</taxon>
        <taxon>Polystomatidea</taxon>
        <taxon>Polystomatidae</taxon>
        <taxon>Protopolystoma</taxon>
    </lineage>
</organism>
<dbReference type="InterPro" id="IPR029055">
    <property type="entry name" value="Ntn_hydrolases_N"/>
</dbReference>
<evidence type="ECO:0000313" key="2">
    <source>
        <dbReference type="Proteomes" id="UP000784294"/>
    </source>
</evidence>
<dbReference type="Gene3D" id="3.60.20.40">
    <property type="match status" value="1"/>
</dbReference>
<dbReference type="SUPFAM" id="SSF56235">
    <property type="entry name" value="N-terminal nucleophile aminohydrolases (Ntn hydrolases)"/>
    <property type="match status" value="1"/>
</dbReference>
<feature type="non-terminal residue" evidence="1">
    <location>
        <position position="1"/>
    </location>
</feature>
<dbReference type="OrthoDB" id="1081007at2759"/>
<dbReference type="EMBL" id="CAAALY010035272">
    <property type="protein sequence ID" value="VEL18013.1"/>
    <property type="molecule type" value="Genomic_DNA"/>
</dbReference>
<dbReference type="Proteomes" id="UP000784294">
    <property type="component" value="Unassembled WGS sequence"/>
</dbReference>
<comment type="caution">
    <text evidence="1">The sequence shown here is derived from an EMBL/GenBank/DDBJ whole genome shotgun (WGS) entry which is preliminary data.</text>
</comment>
<protein>
    <submittedName>
        <fullName evidence="1">Uncharacterized protein</fullName>
    </submittedName>
</protein>
<dbReference type="InterPro" id="IPR043137">
    <property type="entry name" value="GGT_ssub_C"/>
</dbReference>
<dbReference type="AlphaFoldDB" id="A0A448WR12"/>
<name>A0A448WR12_9PLAT</name>
<gene>
    <name evidence="1" type="ORF">PXEA_LOCUS11453</name>
</gene>
<evidence type="ECO:0000313" key="1">
    <source>
        <dbReference type="EMBL" id="VEL18013.1"/>
    </source>
</evidence>
<sequence>MGLDTFSNVSPLMMPTTMPTEDLGDTAVVVTDPLRLTVSAILMLGRPFGVDLIVPGTGIHMNAGLTLFGSGRGGGKPVGRPLVPLGPVYATISRLKCGIRLGAASSGGLWGLLDLVQ</sequence>
<accession>A0A448WR12</accession>
<proteinExistence type="predicted"/>
<reference evidence="1" key="1">
    <citation type="submission" date="2018-11" db="EMBL/GenBank/DDBJ databases">
        <authorList>
            <consortium name="Pathogen Informatics"/>
        </authorList>
    </citation>
    <scope>NUCLEOTIDE SEQUENCE</scope>
</reference>